<dbReference type="Gene3D" id="3.55.50.10">
    <property type="entry name" value="Baseplate protein-like domains"/>
    <property type="match status" value="1"/>
</dbReference>
<name>A0ABZ2K8H5_9BACT</name>
<dbReference type="SUPFAM" id="SSF69255">
    <property type="entry name" value="gp5 N-terminal domain-like"/>
    <property type="match status" value="1"/>
</dbReference>
<dbReference type="NCBIfam" id="TIGR03361">
    <property type="entry name" value="VI_Rhs_Vgr"/>
    <property type="match status" value="1"/>
</dbReference>
<dbReference type="Gene3D" id="2.30.110.50">
    <property type="match status" value="1"/>
</dbReference>
<sequence length="756" mass="83042">MTTALDARDSLFGLVHEDVQYKLTIAKDAKSNKDAPSVRVASFRAVESLSELFTYKILVGTEPDSVAELENGLGREATFAIEEDGRVARVVHGIITDVMPDGAFIGKNQARVLLVLEPTMANLRHSGGFRIFQNMPINEIVEEICKTEQIECFWNVLGVPPKREYCTQLDESDLEFIKRIASEEGMHFYFQHDEAKTKLVFANDPGGYQDIDEKANQGGKHAPFTISFNDTGGAVSGEHVRSIRRMQSVRVGAFEHRDYDPLSKMSGMGTVTIIERAETEGEETPANSHKREVRDYPGRFTDQQIAKELAKRRLDELRSDAAVIAGTASSHRLTAGKTFTLEGHREDGFNQKLLVTHVRLDGAVQGASRDAGGFRASTGFTSFSAVPAKATIHPKRMQKPPSRLQSARVVGPKDGDPHIDEHGRIKVRFFWDRLPESNKDSSCWIRMMTPVAHRDEGFWQVHKVGSEVLVDFIDGDIDRPVILGAIYNKVQVQPNPLPVEVAKSTWKTRSIPGNAGFNEITQDNSAGKEEIYLHAQKNLREVVLANHKETIGANQSSTIGANRSATIGANETVTIAGKRTERVTTGEDVFIRAGRTHTIETGDDMLVVKEGNRTVDVQQGKLIVKVKQLRDETIEAGEKVVIKSGRTHTIQTGDDNLEVTTGSRKIGVKAGNHTREVAEVDKTKAKKIELEAAEEIIIKCGDASISLKKDGTIKLEGTSEIFAKVVASSLKLEPAKATLNGGPEAEVLGGEVKVNA</sequence>
<dbReference type="Gene3D" id="4.10.220.110">
    <property type="match status" value="1"/>
</dbReference>
<dbReference type="InterPro" id="IPR054030">
    <property type="entry name" value="Gp5_Vgr_C"/>
</dbReference>
<evidence type="ECO:0000313" key="5">
    <source>
        <dbReference type="EMBL" id="WXA93865.1"/>
    </source>
</evidence>
<feature type="domain" description="Gp5/Type VI secretion system Vgr protein OB-fold" evidence="3">
    <location>
        <begin position="420"/>
        <end position="487"/>
    </location>
</feature>
<dbReference type="Pfam" id="PF05954">
    <property type="entry name" value="Phage_GPD"/>
    <property type="match status" value="1"/>
</dbReference>
<dbReference type="InterPro" id="IPR006533">
    <property type="entry name" value="T6SS_Vgr_RhsGE"/>
</dbReference>
<dbReference type="Pfam" id="PF04717">
    <property type="entry name" value="Phage_base_V"/>
    <property type="match status" value="1"/>
</dbReference>
<feature type="domain" description="Gp5/Type VI secretion system Vgr C-terminal trimerisation" evidence="4">
    <location>
        <begin position="504"/>
        <end position="607"/>
    </location>
</feature>
<dbReference type="NCBIfam" id="TIGR01646">
    <property type="entry name" value="vgr_GE"/>
    <property type="match status" value="1"/>
</dbReference>
<protein>
    <submittedName>
        <fullName evidence="5">Type VI secretion system tip protein VgrG</fullName>
    </submittedName>
</protein>
<accession>A0ABZ2K8H5</accession>
<dbReference type="InterPro" id="IPR037026">
    <property type="entry name" value="Vgr_OB-fold_dom_sf"/>
</dbReference>
<feature type="region of interest" description="Disordered" evidence="2">
    <location>
        <begin position="392"/>
        <end position="418"/>
    </location>
</feature>
<dbReference type="InterPro" id="IPR017847">
    <property type="entry name" value="T6SS_RhsGE_Vgr_subset"/>
</dbReference>
<dbReference type="Proteomes" id="UP001379533">
    <property type="component" value="Chromosome"/>
</dbReference>
<gene>
    <name evidence="5" type="primary">vgrG</name>
    <name evidence="5" type="ORF">LZC95_46350</name>
</gene>
<dbReference type="SUPFAM" id="SSF69279">
    <property type="entry name" value="Phage tail proteins"/>
    <property type="match status" value="2"/>
</dbReference>
<dbReference type="SUPFAM" id="SSF69349">
    <property type="entry name" value="Phage fibre proteins"/>
    <property type="match status" value="1"/>
</dbReference>
<dbReference type="Pfam" id="PF22178">
    <property type="entry name" value="Gp5_trimer_C"/>
    <property type="match status" value="1"/>
</dbReference>
<comment type="similarity">
    <text evidence="1">Belongs to the VgrG protein family.</text>
</comment>
<dbReference type="Gene3D" id="2.40.50.230">
    <property type="entry name" value="Gp5 N-terminal domain"/>
    <property type="match status" value="1"/>
</dbReference>
<evidence type="ECO:0000313" key="6">
    <source>
        <dbReference type="Proteomes" id="UP001379533"/>
    </source>
</evidence>
<dbReference type="InterPro" id="IPR006531">
    <property type="entry name" value="Gp5/Vgr_OB"/>
</dbReference>
<evidence type="ECO:0000259" key="3">
    <source>
        <dbReference type="Pfam" id="PF04717"/>
    </source>
</evidence>
<keyword evidence="6" id="KW-1185">Reference proteome</keyword>
<proteinExistence type="inferred from homology"/>
<dbReference type="RefSeq" id="WP_394844465.1">
    <property type="nucleotide sequence ID" value="NZ_CP089982.1"/>
</dbReference>
<dbReference type="EMBL" id="CP089982">
    <property type="protein sequence ID" value="WXA93865.1"/>
    <property type="molecule type" value="Genomic_DNA"/>
</dbReference>
<evidence type="ECO:0000256" key="2">
    <source>
        <dbReference type="SAM" id="MobiDB-lite"/>
    </source>
</evidence>
<reference evidence="5 6" key="1">
    <citation type="submission" date="2021-12" db="EMBL/GenBank/DDBJ databases">
        <title>Discovery of the Pendulisporaceae a myxobacterial family with distinct sporulation behavior and unique specialized metabolism.</title>
        <authorList>
            <person name="Garcia R."/>
            <person name="Popoff A."/>
            <person name="Bader C.D."/>
            <person name="Loehr J."/>
            <person name="Walesch S."/>
            <person name="Walt C."/>
            <person name="Boldt J."/>
            <person name="Bunk B."/>
            <person name="Haeckl F.J.F.P.J."/>
            <person name="Gunesch A.P."/>
            <person name="Birkelbach J."/>
            <person name="Nuebel U."/>
            <person name="Pietschmann T."/>
            <person name="Bach T."/>
            <person name="Mueller R."/>
        </authorList>
    </citation>
    <scope>NUCLEOTIDE SEQUENCE [LARGE SCALE GENOMIC DNA]</scope>
    <source>
        <strain evidence="5 6">MSr12523</strain>
    </source>
</reference>
<evidence type="ECO:0000259" key="4">
    <source>
        <dbReference type="Pfam" id="PF22178"/>
    </source>
</evidence>
<evidence type="ECO:0000256" key="1">
    <source>
        <dbReference type="ARBA" id="ARBA00005558"/>
    </source>
</evidence>
<organism evidence="5 6">
    <name type="scientific">Pendulispora brunnea</name>
    <dbReference type="NCBI Taxonomy" id="2905690"/>
    <lineage>
        <taxon>Bacteria</taxon>
        <taxon>Pseudomonadati</taxon>
        <taxon>Myxococcota</taxon>
        <taxon>Myxococcia</taxon>
        <taxon>Myxococcales</taxon>
        <taxon>Sorangiineae</taxon>
        <taxon>Pendulisporaceae</taxon>
        <taxon>Pendulispora</taxon>
    </lineage>
</organism>